<dbReference type="GO" id="GO:0042910">
    <property type="term" value="F:xenobiotic transmembrane transporter activity"/>
    <property type="evidence" value="ECO:0007669"/>
    <property type="project" value="TreeGrafter"/>
</dbReference>
<accession>A0AAE3G7J0</accession>
<dbReference type="GO" id="GO:0005886">
    <property type="term" value="C:plasma membrane"/>
    <property type="evidence" value="ECO:0007669"/>
    <property type="project" value="TreeGrafter"/>
</dbReference>
<dbReference type="SUPFAM" id="SSF82866">
    <property type="entry name" value="Multidrug efflux transporter AcrB transmembrane domain"/>
    <property type="match status" value="2"/>
</dbReference>
<dbReference type="PRINTS" id="PR00702">
    <property type="entry name" value="ACRIFLAVINRP"/>
</dbReference>
<comment type="caution">
    <text evidence="2">The sequence shown here is derived from an EMBL/GenBank/DDBJ whole genome shotgun (WGS) entry which is preliminary data.</text>
</comment>
<keyword evidence="1" id="KW-0472">Membrane</keyword>
<dbReference type="RefSeq" id="WP_253482767.1">
    <property type="nucleotide sequence ID" value="NZ_JALJXV010000009.1"/>
</dbReference>
<feature type="transmembrane region" description="Helical" evidence="1">
    <location>
        <begin position="388"/>
        <end position="413"/>
    </location>
</feature>
<proteinExistence type="predicted"/>
<dbReference type="SUPFAM" id="SSF82714">
    <property type="entry name" value="Multidrug efflux transporter AcrB TolC docking domain, DN and DC subdomains"/>
    <property type="match status" value="2"/>
</dbReference>
<dbReference type="InterPro" id="IPR001036">
    <property type="entry name" value="Acrflvin-R"/>
</dbReference>
<feature type="transmembrane region" description="Helical" evidence="1">
    <location>
        <begin position="336"/>
        <end position="356"/>
    </location>
</feature>
<sequence>MNPTAAPEERSWIAFIARHPVGANLIMLLMIISGLWALQQLNTQFFPSFELDFVQVQVEWRGATAEDVADAITAPLEDELRDLDGLRTMTSVSGENMATIILELEEGIDISEATESIKDRVARVRNLPADAREPTVTRVVRYDPIARVLVTGDVDPLELRELVRTLEDELLERGVANIEITGLADQEIRIELPQSRLLDLNLSFRDFAGLIARQSLDLPAGEVGEGDVARRLRGLDQARTAAAFEDLPVTLPGGNTVNLGDIATVSRADRDNTVRLRYEGRPAIELLLQRAEREDALAAARILDEFMAERPGTLPSSVQLSVFDEFWQFLLERIQLLLKNGAGGLLLVVAVMLLFLSSRLAFWVGLGIPVSFLAAMVALLLAGGSINMISLFGLIMALGIIVDNAIVVGENALARYQGGEAPAEAAINGARRMLVPVMAASLTTIAAFLPLMIIGGPIGNILFSIPLVVVCAIAASIIQAFFILPGHLRRTFERGEGMAPSKTRERIDGVFNRFRDGPFRRAVSAALDYRWATLAAAVGILAVSMALVPAGRLPFTFFPSVEGNIVHANVSFVAGTPQSRVETYLADLERSLIETDEEYGGGVLRTHVVHIGQTVASDPASIRMGDQFGAIMVELTSPESRTVRNREFLRAWEARTPPAPGLENLTIREREGGPPGSAIDIRLTGTTPDQLKRAAMDLQDRLRLFQGVSGIADDLPYGAEQWVYRLRSEGRRLGLTTEDVGQQLRAAFGGELVQIFHQRREEIEVRVRLAASERDELASLFDFQLQLPDGQRVPLANMVELEARRGFDSIRNFDGRLAVRVSADVDADVANANQILGDLESGFLPELSERYGLRFGFEGRAADEEETLADMRMGLILALALIYLILAAVFGSYGWPLLVMAVIPFGLVGAFAGHYLMGLDLTILSLFGLFGLTGIVVNNSIILTVFYRDIRDENPEGDVLDALVEASRQRLRPVIVTTLTTIGGLLPLIFETSLQAQFLIPMAVAIAFGLGVATGIVLFLVPAMLAVYETTAQRLRQGRKPLVNRTG</sequence>
<evidence type="ECO:0000313" key="2">
    <source>
        <dbReference type="EMBL" id="MCP1676493.1"/>
    </source>
</evidence>
<gene>
    <name evidence="2" type="ORF">J2T57_003654</name>
</gene>
<feature type="transmembrane region" description="Helical" evidence="1">
    <location>
        <begin position="21"/>
        <end position="38"/>
    </location>
</feature>
<keyword evidence="1" id="KW-0812">Transmembrane</keyword>
<feature type="transmembrane region" description="Helical" evidence="1">
    <location>
        <begin position="461"/>
        <end position="484"/>
    </location>
</feature>
<keyword evidence="1" id="KW-1133">Transmembrane helix</keyword>
<dbReference type="Gene3D" id="1.20.1640.10">
    <property type="entry name" value="Multidrug efflux transporter AcrB transmembrane domain"/>
    <property type="match status" value="2"/>
</dbReference>
<keyword evidence="3" id="KW-1185">Reference proteome</keyword>
<feature type="transmembrane region" description="Helical" evidence="1">
    <location>
        <begin position="1002"/>
        <end position="1028"/>
    </location>
</feature>
<feature type="transmembrane region" description="Helical" evidence="1">
    <location>
        <begin position="873"/>
        <end position="890"/>
    </location>
</feature>
<evidence type="ECO:0000256" key="1">
    <source>
        <dbReference type="SAM" id="Phobius"/>
    </source>
</evidence>
<dbReference type="Gene3D" id="3.30.70.1440">
    <property type="entry name" value="Multidrug efflux transporter AcrB pore domain"/>
    <property type="match status" value="1"/>
</dbReference>
<dbReference type="AlphaFoldDB" id="A0AAE3G7J0"/>
<dbReference type="SUPFAM" id="SSF82693">
    <property type="entry name" value="Multidrug efflux transporter AcrB pore domain, PN1, PN2, PC1 and PC2 subdomains"/>
    <property type="match status" value="2"/>
</dbReference>
<dbReference type="PANTHER" id="PTHR32063">
    <property type="match status" value="1"/>
</dbReference>
<feature type="transmembrane region" description="Helical" evidence="1">
    <location>
        <begin position="363"/>
        <end position="382"/>
    </location>
</feature>
<organism evidence="2 3">
    <name type="scientific">Natronocella acetinitrilica</name>
    <dbReference type="NCBI Taxonomy" id="414046"/>
    <lineage>
        <taxon>Bacteria</taxon>
        <taxon>Pseudomonadati</taxon>
        <taxon>Pseudomonadota</taxon>
        <taxon>Gammaproteobacteria</taxon>
        <taxon>Chromatiales</taxon>
        <taxon>Ectothiorhodospiraceae</taxon>
        <taxon>Natronocella</taxon>
    </lineage>
</organism>
<dbReference type="Gene3D" id="3.30.70.1430">
    <property type="entry name" value="Multidrug efflux transporter AcrB pore domain"/>
    <property type="match status" value="2"/>
</dbReference>
<dbReference type="EMBL" id="JALJXV010000009">
    <property type="protein sequence ID" value="MCP1676493.1"/>
    <property type="molecule type" value="Genomic_DNA"/>
</dbReference>
<feature type="transmembrane region" description="Helical" evidence="1">
    <location>
        <begin position="434"/>
        <end position="455"/>
    </location>
</feature>
<dbReference type="Pfam" id="PF00873">
    <property type="entry name" value="ACR_tran"/>
    <property type="match status" value="1"/>
</dbReference>
<dbReference type="Gene3D" id="3.30.2090.10">
    <property type="entry name" value="Multidrug efflux transporter AcrB TolC docking domain, DN and DC subdomains"/>
    <property type="match status" value="2"/>
</dbReference>
<evidence type="ECO:0000313" key="3">
    <source>
        <dbReference type="Proteomes" id="UP001205843"/>
    </source>
</evidence>
<feature type="transmembrane region" description="Helical" evidence="1">
    <location>
        <begin position="923"/>
        <end position="947"/>
    </location>
</feature>
<feature type="transmembrane region" description="Helical" evidence="1">
    <location>
        <begin position="897"/>
        <end position="917"/>
    </location>
</feature>
<protein>
    <submittedName>
        <fullName evidence="2">Multidrug efflux pump subunit AcrB</fullName>
    </submittedName>
</protein>
<dbReference type="InterPro" id="IPR027463">
    <property type="entry name" value="AcrB_DN_DC_subdom"/>
</dbReference>
<dbReference type="PANTHER" id="PTHR32063:SF33">
    <property type="entry name" value="RND SUPERFAMILY EFFLUX PUMP PERMEASE COMPONENT"/>
    <property type="match status" value="1"/>
</dbReference>
<reference evidence="2" key="1">
    <citation type="submission" date="2022-03" db="EMBL/GenBank/DDBJ databases">
        <title>Genomic Encyclopedia of Type Strains, Phase III (KMG-III): the genomes of soil and plant-associated and newly described type strains.</title>
        <authorList>
            <person name="Whitman W."/>
        </authorList>
    </citation>
    <scope>NUCLEOTIDE SEQUENCE</scope>
    <source>
        <strain evidence="2">ANL 6-2</strain>
    </source>
</reference>
<feature type="transmembrane region" description="Helical" evidence="1">
    <location>
        <begin position="529"/>
        <end position="550"/>
    </location>
</feature>
<dbReference type="Proteomes" id="UP001205843">
    <property type="component" value="Unassembled WGS sequence"/>
</dbReference>
<dbReference type="Gene3D" id="3.30.70.1320">
    <property type="entry name" value="Multidrug efflux transporter AcrB pore domain like"/>
    <property type="match status" value="1"/>
</dbReference>
<name>A0AAE3G7J0_9GAMM</name>
<feature type="transmembrane region" description="Helical" evidence="1">
    <location>
        <begin position="971"/>
        <end position="990"/>
    </location>
</feature>